<dbReference type="FunFam" id="3.30.300.20:FF:000005">
    <property type="entry name" value="Transcription termination/antitermination protein NusA"/>
    <property type="match status" value="1"/>
</dbReference>
<feature type="domain" description="K Homology" evidence="9">
    <location>
        <begin position="312"/>
        <end position="395"/>
    </location>
</feature>
<dbReference type="GO" id="GO:0003700">
    <property type="term" value="F:DNA-binding transcription factor activity"/>
    <property type="evidence" value="ECO:0007669"/>
    <property type="project" value="InterPro"/>
</dbReference>
<dbReference type="InterPro" id="IPR010213">
    <property type="entry name" value="TF_NusA"/>
</dbReference>
<dbReference type="GO" id="GO:0003723">
    <property type="term" value="F:RNA binding"/>
    <property type="evidence" value="ECO:0007669"/>
    <property type="project" value="UniProtKB-UniRule"/>
</dbReference>
<name>A0A1F8DJ44_9BACT</name>
<dbReference type="NCBIfam" id="TIGR01953">
    <property type="entry name" value="NusA"/>
    <property type="match status" value="1"/>
</dbReference>
<keyword evidence="2 7" id="KW-0963">Cytoplasm</keyword>
<sequence length="430" mass="47259">MGREARLFFRQSQLLKHMPAARTEFSQALKAIAQERGLDPNVILETIKEAIIAAYKRDAREQGTEVDSFAYDAVIDSVNGETKVFAWPLPAEDASEKEIEKAKEEKKDVTPPGFGRIAAQTAKQVIHQKIREAEKGAIMEEFQEKVGSLVSGLILRFDGPNVRIDLGRTEAIMLAEDRIPNERLSLNQRLSFLIKAINETPRGKEIFLSRADPQFVVKLFAREVPEFNSGSVEIKAIAREPGVRTKAAVFSSQTGVDPVGSCVGQKGVRVQAVTNEIGGERVDIIPWNEDPAELIKSSLSPAENLSVELDKEKAIAKVSAPEDQLSMAIGKDGQNVRLTAKLTGWRIEVEGNGMISAPEEKAEEPAPAPVVKKITKTKARKLAKKAKELGANEPETEDLKIEEPQTKVPVLKTGVTEEPGEEEPKSEDNK</sequence>
<evidence type="ECO:0000256" key="4">
    <source>
        <dbReference type="ARBA" id="ARBA00022884"/>
    </source>
</evidence>
<keyword evidence="6 7" id="KW-0804">Transcription</keyword>
<dbReference type="GO" id="GO:0006353">
    <property type="term" value="P:DNA-templated transcription termination"/>
    <property type="evidence" value="ECO:0007669"/>
    <property type="project" value="UniProtKB-UniRule"/>
</dbReference>
<dbReference type="InterPro" id="IPR012340">
    <property type="entry name" value="NA-bd_OB-fold"/>
</dbReference>
<comment type="caution">
    <text evidence="10">The sequence shown here is derived from an EMBL/GenBank/DDBJ whole genome shotgun (WGS) entry which is preliminary data.</text>
</comment>
<dbReference type="Pfam" id="PF08529">
    <property type="entry name" value="NusA_N"/>
    <property type="match status" value="1"/>
</dbReference>
<dbReference type="InterPro" id="IPR025249">
    <property type="entry name" value="TF_NusA_KH_1st"/>
</dbReference>
<dbReference type="Gene3D" id="3.30.1480.10">
    <property type="entry name" value="NusA, N-terminal domain"/>
    <property type="match status" value="1"/>
</dbReference>
<keyword evidence="1 7" id="KW-0806">Transcription termination</keyword>
<dbReference type="SUPFAM" id="SSF69705">
    <property type="entry name" value="Transcription factor NusA, N-terminal domain"/>
    <property type="match status" value="1"/>
</dbReference>
<dbReference type="InterPro" id="IPR036555">
    <property type="entry name" value="NusA_N_sf"/>
</dbReference>
<dbReference type="Pfam" id="PF13184">
    <property type="entry name" value="KH_NusA_1st"/>
    <property type="match status" value="1"/>
</dbReference>
<evidence type="ECO:0000256" key="3">
    <source>
        <dbReference type="ARBA" id="ARBA00022814"/>
    </source>
</evidence>
<dbReference type="Proteomes" id="UP000177596">
    <property type="component" value="Unassembled WGS sequence"/>
</dbReference>
<dbReference type="InterPro" id="IPR004087">
    <property type="entry name" value="KH_dom"/>
</dbReference>
<keyword evidence="3 7" id="KW-0889">Transcription antitermination</keyword>
<dbReference type="CDD" id="cd22529">
    <property type="entry name" value="KH-II_NusA_rpt2"/>
    <property type="match status" value="1"/>
</dbReference>
<dbReference type="PANTHER" id="PTHR22648:SF0">
    <property type="entry name" value="TRANSCRIPTION TERMINATION_ANTITERMINATION PROTEIN NUSA"/>
    <property type="match status" value="1"/>
</dbReference>
<dbReference type="CDD" id="cd02134">
    <property type="entry name" value="KH-II_NusA_rpt1"/>
    <property type="match status" value="1"/>
</dbReference>
<dbReference type="HAMAP" id="MF_00945_B">
    <property type="entry name" value="NusA_B"/>
    <property type="match status" value="1"/>
</dbReference>
<evidence type="ECO:0000313" key="11">
    <source>
        <dbReference type="Proteomes" id="UP000177596"/>
    </source>
</evidence>
<feature type="region of interest" description="Disordered" evidence="8">
    <location>
        <begin position="382"/>
        <end position="430"/>
    </location>
</feature>
<evidence type="ECO:0000256" key="8">
    <source>
        <dbReference type="SAM" id="MobiDB-lite"/>
    </source>
</evidence>
<dbReference type="Gene3D" id="3.30.300.20">
    <property type="match status" value="2"/>
</dbReference>
<dbReference type="GO" id="GO:0031564">
    <property type="term" value="P:transcription antitermination"/>
    <property type="evidence" value="ECO:0007669"/>
    <property type="project" value="UniProtKB-UniRule"/>
</dbReference>
<dbReference type="InterPro" id="IPR013735">
    <property type="entry name" value="TF_NusA_N"/>
</dbReference>
<dbReference type="InterPro" id="IPR009019">
    <property type="entry name" value="KH_sf_prok-type"/>
</dbReference>
<comment type="subunit">
    <text evidence="7">Monomer. Binds directly to the core enzyme of the DNA-dependent RNA polymerase and to nascent RNA.</text>
</comment>
<evidence type="ECO:0000259" key="9">
    <source>
        <dbReference type="SMART" id="SM00322"/>
    </source>
</evidence>
<evidence type="ECO:0000313" key="10">
    <source>
        <dbReference type="EMBL" id="OGM88633.1"/>
    </source>
</evidence>
<proteinExistence type="inferred from homology"/>
<comment type="subcellular location">
    <subcellularLocation>
        <location evidence="7">Cytoplasm</location>
    </subcellularLocation>
</comment>
<dbReference type="CDD" id="cd04455">
    <property type="entry name" value="S1_NusA"/>
    <property type="match status" value="1"/>
</dbReference>
<organism evidence="10 11">
    <name type="scientific">Candidatus Woesebacteria bacterium RIFOXYD1_FULL_43_18</name>
    <dbReference type="NCBI Taxonomy" id="1802551"/>
    <lineage>
        <taxon>Bacteria</taxon>
        <taxon>Candidatus Woeseibacteriota</taxon>
    </lineage>
</organism>
<comment type="similarity">
    <text evidence="7">Belongs to the NusA family.</text>
</comment>
<evidence type="ECO:0000256" key="1">
    <source>
        <dbReference type="ARBA" id="ARBA00022472"/>
    </source>
</evidence>
<dbReference type="Gene3D" id="2.40.50.140">
    <property type="entry name" value="Nucleic acid-binding proteins"/>
    <property type="match status" value="1"/>
</dbReference>
<dbReference type="GO" id="GO:0005829">
    <property type="term" value="C:cytosol"/>
    <property type="evidence" value="ECO:0007669"/>
    <property type="project" value="TreeGrafter"/>
</dbReference>
<dbReference type="InterPro" id="IPR015946">
    <property type="entry name" value="KH_dom-like_a/b"/>
</dbReference>
<keyword evidence="5 7" id="KW-0805">Transcription regulation</keyword>
<evidence type="ECO:0000256" key="6">
    <source>
        <dbReference type="ARBA" id="ARBA00023163"/>
    </source>
</evidence>
<reference evidence="10 11" key="1">
    <citation type="journal article" date="2016" name="Nat. Commun.">
        <title>Thousands of microbial genomes shed light on interconnected biogeochemical processes in an aquifer system.</title>
        <authorList>
            <person name="Anantharaman K."/>
            <person name="Brown C.T."/>
            <person name="Hug L.A."/>
            <person name="Sharon I."/>
            <person name="Castelle C.J."/>
            <person name="Probst A.J."/>
            <person name="Thomas B.C."/>
            <person name="Singh A."/>
            <person name="Wilkins M.J."/>
            <person name="Karaoz U."/>
            <person name="Brodie E.L."/>
            <person name="Williams K.H."/>
            <person name="Hubbard S.S."/>
            <person name="Banfield J.F."/>
        </authorList>
    </citation>
    <scope>NUCLEOTIDE SEQUENCE [LARGE SCALE GENOMIC DNA]</scope>
</reference>
<dbReference type="InterPro" id="IPR030842">
    <property type="entry name" value="TF_NusA_bacterial"/>
</dbReference>
<dbReference type="EMBL" id="MGIL01000007">
    <property type="protein sequence ID" value="OGM88633.1"/>
    <property type="molecule type" value="Genomic_DNA"/>
</dbReference>
<gene>
    <name evidence="7" type="primary">nusA</name>
    <name evidence="10" type="ORF">A2573_03440</name>
</gene>
<dbReference type="SUPFAM" id="SSF54814">
    <property type="entry name" value="Prokaryotic type KH domain (KH-domain type II)"/>
    <property type="match status" value="2"/>
</dbReference>
<dbReference type="PANTHER" id="PTHR22648">
    <property type="entry name" value="TRANSCRIPTION TERMINATION FACTOR NUSA"/>
    <property type="match status" value="1"/>
</dbReference>
<dbReference type="Pfam" id="PF26594">
    <property type="entry name" value="KH_NusA_2nd"/>
    <property type="match status" value="1"/>
</dbReference>
<accession>A0A1F8DJ44</accession>
<evidence type="ECO:0000256" key="2">
    <source>
        <dbReference type="ARBA" id="ARBA00022490"/>
    </source>
</evidence>
<dbReference type="AlphaFoldDB" id="A0A1F8DJ44"/>
<dbReference type="InterPro" id="IPR058582">
    <property type="entry name" value="KH_NusA_2nd"/>
</dbReference>
<dbReference type="FunFam" id="3.30.300.20:FF:000002">
    <property type="entry name" value="Transcription termination/antitermination protein NusA"/>
    <property type="match status" value="1"/>
</dbReference>
<evidence type="ECO:0000256" key="7">
    <source>
        <dbReference type="HAMAP-Rule" id="MF_00945"/>
    </source>
</evidence>
<dbReference type="SUPFAM" id="SSF50249">
    <property type="entry name" value="Nucleic acid-binding proteins"/>
    <property type="match status" value="1"/>
</dbReference>
<dbReference type="PROSITE" id="PS50084">
    <property type="entry name" value="KH_TYPE_1"/>
    <property type="match status" value="1"/>
</dbReference>
<feature type="domain" description="K Homology" evidence="9">
    <location>
        <begin position="241"/>
        <end position="304"/>
    </location>
</feature>
<protein>
    <recommendedName>
        <fullName evidence="7">Transcription termination/antitermination protein NusA</fullName>
    </recommendedName>
</protein>
<comment type="function">
    <text evidence="7">Participates in both transcription termination and antitermination.</text>
</comment>
<dbReference type="SMART" id="SM00322">
    <property type="entry name" value="KH"/>
    <property type="match status" value="2"/>
</dbReference>
<keyword evidence="4 7" id="KW-0694">RNA-binding</keyword>
<evidence type="ECO:0000256" key="5">
    <source>
        <dbReference type="ARBA" id="ARBA00023015"/>
    </source>
</evidence>